<evidence type="ECO:0000313" key="1">
    <source>
        <dbReference type="EMBL" id="OBS63424.1"/>
    </source>
</evidence>
<gene>
    <name evidence="1" type="ORF">A6R68_07978</name>
</gene>
<organism evidence="1 2">
    <name type="scientific">Neotoma lepida</name>
    <name type="common">Desert woodrat</name>
    <dbReference type="NCBI Taxonomy" id="56216"/>
    <lineage>
        <taxon>Eukaryota</taxon>
        <taxon>Metazoa</taxon>
        <taxon>Chordata</taxon>
        <taxon>Craniata</taxon>
        <taxon>Vertebrata</taxon>
        <taxon>Euteleostomi</taxon>
        <taxon>Mammalia</taxon>
        <taxon>Eutheria</taxon>
        <taxon>Euarchontoglires</taxon>
        <taxon>Glires</taxon>
        <taxon>Rodentia</taxon>
        <taxon>Myomorpha</taxon>
        <taxon>Muroidea</taxon>
        <taxon>Cricetidae</taxon>
        <taxon>Neotominae</taxon>
        <taxon>Neotoma</taxon>
    </lineage>
</organism>
<sequence>MLSTVHPTRTLVENCLVHTARSAPGLQEGAPEEEEILSKNRSKKIPKKYSERKKNAFCRESFPLPPQGTLLAFMASRLGQCGRAEGYVLEGKELEFYVSKIESQEG</sequence>
<comment type="caution">
    <text evidence="1">The sequence shown here is derived from an EMBL/GenBank/DDBJ whole genome shotgun (WGS) entry which is preliminary data.</text>
</comment>
<name>A0A1A6GC37_NEOLE</name>
<evidence type="ECO:0008006" key="3">
    <source>
        <dbReference type="Google" id="ProtNLM"/>
    </source>
</evidence>
<protein>
    <recommendedName>
        <fullName evidence="3">40S ribosomal protein S8</fullName>
    </recommendedName>
</protein>
<evidence type="ECO:0000313" key="2">
    <source>
        <dbReference type="Proteomes" id="UP000092124"/>
    </source>
</evidence>
<dbReference type="PANTHER" id="PTHR10394">
    <property type="entry name" value="40S RIBOSOMAL PROTEIN S8"/>
    <property type="match status" value="1"/>
</dbReference>
<proteinExistence type="predicted"/>
<reference evidence="1 2" key="1">
    <citation type="submission" date="2016-06" db="EMBL/GenBank/DDBJ databases">
        <title>The Draft Genome Sequence and Annotation of the Desert Woodrat Neotoma lepida.</title>
        <authorList>
            <person name="Campbell M."/>
            <person name="Oakeson K.F."/>
            <person name="Yandell M."/>
            <person name="Halpert J.R."/>
            <person name="Dearing D."/>
        </authorList>
    </citation>
    <scope>NUCLEOTIDE SEQUENCE [LARGE SCALE GENOMIC DNA]</scope>
    <source>
        <strain evidence="1">417</strain>
        <tissue evidence="1">Liver</tissue>
    </source>
</reference>
<dbReference type="AlphaFoldDB" id="A0A1A6GC37"/>
<keyword evidence="2" id="KW-1185">Reference proteome</keyword>
<dbReference type="GO" id="GO:0006412">
    <property type="term" value="P:translation"/>
    <property type="evidence" value="ECO:0007669"/>
    <property type="project" value="InterPro"/>
</dbReference>
<dbReference type="GO" id="GO:0003735">
    <property type="term" value="F:structural constituent of ribosome"/>
    <property type="evidence" value="ECO:0007669"/>
    <property type="project" value="InterPro"/>
</dbReference>
<feature type="non-terminal residue" evidence="1">
    <location>
        <position position="106"/>
    </location>
</feature>
<accession>A0A1A6GC37</accession>
<dbReference type="Proteomes" id="UP000092124">
    <property type="component" value="Unassembled WGS sequence"/>
</dbReference>
<dbReference type="STRING" id="56216.A0A1A6GC37"/>
<dbReference type="Gene3D" id="3.10.290.70">
    <property type="match status" value="1"/>
</dbReference>
<dbReference type="OrthoDB" id="1703270at2759"/>
<dbReference type="InterPro" id="IPR001047">
    <property type="entry name" value="Ribosomal_eS8"/>
</dbReference>
<dbReference type="EMBL" id="LZPO01099884">
    <property type="protein sequence ID" value="OBS63424.1"/>
    <property type="molecule type" value="Genomic_DNA"/>
</dbReference>
<dbReference type="GO" id="GO:0005840">
    <property type="term" value="C:ribosome"/>
    <property type="evidence" value="ECO:0007669"/>
    <property type="project" value="InterPro"/>
</dbReference>